<reference evidence="1" key="1">
    <citation type="submission" date="2020-04" db="EMBL/GenBank/DDBJ databases">
        <title>Deep metagenomics examines the oral microbiome during advanced dental caries in children, revealing novel taxa and co-occurrences with host molecules.</title>
        <authorList>
            <person name="Baker J.L."/>
            <person name="Morton J.T."/>
            <person name="Dinis M."/>
            <person name="Alvarez R."/>
            <person name="Tran N.C."/>
            <person name="Knight R."/>
            <person name="Edlund A."/>
        </authorList>
    </citation>
    <scope>NUCLEOTIDE SEQUENCE</scope>
    <source>
        <strain evidence="1">JCVI_24_bin.8</strain>
    </source>
</reference>
<evidence type="ECO:0000313" key="2">
    <source>
        <dbReference type="Proteomes" id="UP000722050"/>
    </source>
</evidence>
<dbReference type="EMBL" id="JABZQH010000018">
    <property type="protein sequence ID" value="MBF1351691.1"/>
    <property type="molecule type" value="Genomic_DNA"/>
</dbReference>
<dbReference type="AlphaFoldDB" id="A0A930EHE8"/>
<gene>
    <name evidence="1" type="ORF">HXM71_01035</name>
</gene>
<name>A0A930EHE8_9FIRM</name>
<sequence length="384" mass="44264">MTYNMKKNKYLPINWTNGTKLSSEHFIHSYLSQVERSVQMQAFSLTKFNFGLGKPETFEEAVYYQLSGTTPNSAVIELLHCEGITPSGYTISYDRQIYGTHAVCSEAQNVEEAKDGDLFYVLVSVAPFSRVPVGTPNPEVVPLHHPYALPKVKVHLVRQNTLNTSTEDVDYLIVGRYELNNGILKAEEDYIPPIQRLCYSKKAVIFQQNIIKVLERLYSYTQQMYRRNVSSTHRNSLADSSLLFCSAFQDFYTEHSFALKHLLSEESPCRLVEQFSILGQKLICVLTRMSENDYERLLQYYYTWTDCSPADIEQAMGKLAGVSYSHIDIAKSFRAILHSLSLLERIFSRMSELEYIGVVRENIIISEEEDSPRSKERRFWKILD</sequence>
<dbReference type="Proteomes" id="UP000722050">
    <property type="component" value="Unassembled WGS sequence"/>
</dbReference>
<accession>A0A930EHE8</accession>
<comment type="caution">
    <text evidence="1">The sequence shown here is derived from an EMBL/GenBank/DDBJ whole genome shotgun (WGS) entry which is preliminary data.</text>
</comment>
<protein>
    <submittedName>
        <fullName evidence="1">Uncharacterized protein</fullName>
    </submittedName>
</protein>
<organism evidence="1 2">
    <name type="scientific">Mogibacterium diversum</name>
    <dbReference type="NCBI Taxonomy" id="114527"/>
    <lineage>
        <taxon>Bacteria</taxon>
        <taxon>Bacillati</taxon>
        <taxon>Bacillota</taxon>
        <taxon>Clostridia</taxon>
        <taxon>Peptostreptococcales</taxon>
        <taxon>Anaerovoracaceae</taxon>
        <taxon>Mogibacterium</taxon>
    </lineage>
</organism>
<evidence type="ECO:0000313" key="1">
    <source>
        <dbReference type="EMBL" id="MBF1351691.1"/>
    </source>
</evidence>
<proteinExistence type="predicted"/>